<evidence type="ECO:0000256" key="1">
    <source>
        <dbReference type="SAM" id="Phobius"/>
    </source>
</evidence>
<keyword evidence="1" id="KW-1133">Transmembrane helix</keyword>
<organism evidence="2 3">
    <name type="scientific">Leishmania donovani</name>
    <dbReference type="NCBI Taxonomy" id="5661"/>
    <lineage>
        <taxon>Eukaryota</taxon>
        <taxon>Discoba</taxon>
        <taxon>Euglenozoa</taxon>
        <taxon>Kinetoplastea</taxon>
        <taxon>Metakinetoplastina</taxon>
        <taxon>Trypanosomatida</taxon>
        <taxon>Trypanosomatidae</taxon>
        <taxon>Leishmaniinae</taxon>
        <taxon>Leishmania</taxon>
    </lineage>
</organism>
<protein>
    <submittedName>
        <fullName evidence="2">Leucine-rich_repeat_protein_putative/GeneDB:LmjF. 10.0180</fullName>
    </submittedName>
</protein>
<keyword evidence="1" id="KW-0472">Membrane</keyword>
<dbReference type="AlphaFoldDB" id="A0A6J8F7Q1"/>
<evidence type="ECO:0000313" key="2">
    <source>
        <dbReference type="EMBL" id="CAC5427970.1"/>
    </source>
</evidence>
<reference evidence="2" key="1">
    <citation type="submission" date="2020-06" db="EMBL/GenBank/DDBJ databases">
        <authorList>
            <person name="Camacho E."/>
            <person name="Gonzalez-de la Fuente S."/>
            <person name="Rastrojo A."/>
            <person name="Peiro-Pastor R."/>
            <person name="Solana JC."/>
            <person name="Tabera L."/>
            <person name="Gamarro F."/>
            <person name="Carrasco-Ramiro F."/>
            <person name="Requena JM."/>
            <person name="Aguado B."/>
        </authorList>
    </citation>
    <scope>NUCLEOTIDE SEQUENCE</scope>
</reference>
<accession>A0A6J8F7Q1</accession>
<dbReference type="VEuPathDB" id="TriTrypDB:LDHU3_10.0280"/>
<dbReference type="Proteomes" id="UP000601710">
    <property type="component" value="Chromosome 10"/>
</dbReference>
<name>A0A6J8F7Q1_LEIDO</name>
<feature type="transmembrane region" description="Helical" evidence="1">
    <location>
        <begin position="94"/>
        <end position="113"/>
    </location>
</feature>
<dbReference type="EMBL" id="LR812630">
    <property type="protein sequence ID" value="CAC5427970.1"/>
    <property type="molecule type" value="Genomic_DNA"/>
</dbReference>
<evidence type="ECO:0000313" key="3">
    <source>
        <dbReference type="Proteomes" id="UP000601710"/>
    </source>
</evidence>
<feature type="transmembrane region" description="Helical" evidence="1">
    <location>
        <begin position="175"/>
        <end position="197"/>
    </location>
</feature>
<proteinExistence type="predicted"/>
<sequence length="246" mass="26944">MGRLQQPTFRRSAAWTAAHAASGPATTRSLSPSTRSWAIATSRLCTLCAPTSAPCTCARAWRRMTGPTSTSSESCAVCVVCNCRRRERWGLCSWWWGGECGSVFALPHVFLRYSLYQEPWNLHAGVVALSPNSLTPSLLSGALLCVLYLLLLLLSFVFSSLLFSRFRTPLRPSHVHLLPLSVFFFFACECVGVGALATPAFRRAAVALLPARCVPQVSPFSAFYLERSMCRPCCGNTGICFLFVCV</sequence>
<gene>
    <name evidence="2" type="ORF">LDHU3_10.0280</name>
</gene>
<feature type="transmembrane region" description="Helical" evidence="1">
    <location>
        <begin position="138"/>
        <end position="163"/>
    </location>
</feature>
<keyword evidence="1" id="KW-0812">Transmembrane</keyword>